<dbReference type="AlphaFoldDB" id="A0A368E1V0"/>
<dbReference type="GO" id="GO:0022900">
    <property type="term" value="P:electron transport chain"/>
    <property type="evidence" value="ECO:0007669"/>
    <property type="project" value="InterPro"/>
</dbReference>
<keyword evidence="6" id="KW-0472">Membrane</keyword>
<evidence type="ECO:0000256" key="1">
    <source>
        <dbReference type="ARBA" id="ARBA00004370"/>
    </source>
</evidence>
<keyword evidence="2" id="KW-0813">Transport</keyword>
<evidence type="ECO:0000313" key="7">
    <source>
        <dbReference type="EMBL" id="RCL78088.1"/>
    </source>
</evidence>
<dbReference type="PANTHER" id="PTHR12219">
    <property type="entry name" value="NADH-UBIQUINONE OXIDOREDUCTASE"/>
    <property type="match status" value="1"/>
</dbReference>
<reference evidence="7 8" key="1">
    <citation type="journal article" date="2018" name="Microbiome">
        <title>Fine metagenomic profile of the Mediterranean stratified and mixed water columns revealed by assembly and recruitment.</title>
        <authorList>
            <person name="Haro-Moreno J.M."/>
            <person name="Lopez-Perez M."/>
            <person name="De La Torre J.R."/>
            <person name="Picazo A."/>
            <person name="Camacho A."/>
            <person name="Rodriguez-Valera F."/>
        </authorList>
    </citation>
    <scope>NUCLEOTIDE SEQUENCE [LARGE SCALE GENOMIC DNA]</scope>
    <source>
        <strain evidence="7">MED-G55</strain>
    </source>
</reference>
<evidence type="ECO:0000313" key="8">
    <source>
        <dbReference type="Proteomes" id="UP000252132"/>
    </source>
</evidence>
<dbReference type="Pfam" id="PF04800">
    <property type="entry name" value="NDUS4"/>
    <property type="match status" value="1"/>
</dbReference>
<comment type="subcellular location">
    <subcellularLocation>
        <location evidence="1">Membrane</location>
    </subcellularLocation>
</comment>
<comment type="caution">
    <text evidence="7">The sequence shown here is derived from an EMBL/GenBank/DDBJ whole genome shotgun (WGS) entry which is preliminary data.</text>
</comment>
<dbReference type="InterPro" id="IPR006885">
    <property type="entry name" value="NADH_UbQ_FeS_4_mit-like"/>
</dbReference>
<evidence type="ECO:0000256" key="3">
    <source>
        <dbReference type="ARBA" id="ARBA00022660"/>
    </source>
</evidence>
<evidence type="ECO:0000256" key="4">
    <source>
        <dbReference type="ARBA" id="ARBA00022946"/>
    </source>
</evidence>
<organism evidence="7 8">
    <name type="scientific">PS1 clade bacterium</name>
    <dbReference type="NCBI Taxonomy" id="2175152"/>
    <lineage>
        <taxon>Bacteria</taxon>
        <taxon>Pseudomonadati</taxon>
        <taxon>Pseudomonadota</taxon>
        <taxon>Alphaproteobacteria</taxon>
        <taxon>PS1 clade</taxon>
    </lineage>
</organism>
<dbReference type="GO" id="GO:0016020">
    <property type="term" value="C:membrane"/>
    <property type="evidence" value="ECO:0007669"/>
    <property type="project" value="UniProtKB-SubCell"/>
</dbReference>
<evidence type="ECO:0000256" key="2">
    <source>
        <dbReference type="ARBA" id="ARBA00022448"/>
    </source>
</evidence>
<dbReference type="PANTHER" id="PTHR12219:SF8">
    <property type="entry name" value="NADH DEHYDROGENASE [UBIQUINONE] IRON-SULFUR PROTEIN 4, MITOCHONDRIAL"/>
    <property type="match status" value="1"/>
</dbReference>
<dbReference type="Gene3D" id="3.30.160.190">
    <property type="entry name" value="atu1810 like domain"/>
    <property type="match status" value="1"/>
</dbReference>
<accession>A0A368E1V0</accession>
<dbReference type="InterPro" id="IPR038532">
    <property type="entry name" value="NDUFS4-like_sf"/>
</dbReference>
<evidence type="ECO:0000256" key="5">
    <source>
        <dbReference type="ARBA" id="ARBA00022982"/>
    </source>
</evidence>
<protein>
    <submittedName>
        <fullName evidence="7">ETC complex I subunit</fullName>
    </submittedName>
</protein>
<proteinExistence type="predicted"/>
<name>A0A368E1V0_9PROT</name>
<evidence type="ECO:0000256" key="6">
    <source>
        <dbReference type="ARBA" id="ARBA00023136"/>
    </source>
</evidence>
<sequence length="101" mass="11552">MSAKIYQPGKTAMQSGMAKTKNWILEFDAETARSKDPLMGWNSVSETKTQVKLRFETLDEAKAYAETNGIAYRVLKPHSRKKVSKSYAANFSYDRQISWTH</sequence>
<keyword evidence="4" id="KW-0809">Transit peptide</keyword>
<dbReference type="EMBL" id="QOQF01000003">
    <property type="protein sequence ID" value="RCL78088.1"/>
    <property type="molecule type" value="Genomic_DNA"/>
</dbReference>
<keyword evidence="5" id="KW-0249">Electron transport</keyword>
<dbReference type="Proteomes" id="UP000252132">
    <property type="component" value="Unassembled WGS sequence"/>
</dbReference>
<gene>
    <name evidence="7" type="ORF">DBW69_01470</name>
</gene>
<keyword evidence="3" id="KW-0679">Respiratory chain</keyword>